<reference evidence="3" key="2">
    <citation type="submission" date="2018-03" db="EMBL/GenBank/DDBJ databases">
        <authorList>
            <person name="Derbyshire K."/>
            <person name="Gray T.A."/>
            <person name="Champion M."/>
        </authorList>
    </citation>
    <scope>NUCLEOTIDE SEQUENCE [LARGE SCALE GENOMIC DNA]</scope>
    <source>
        <strain evidence="3">MKD8</strain>
    </source>
</reference>
<evidence type="ECO:0000313" key="3">
    <source>
        <dbReference type="Proteomes" id="UP000011200"/>
    </source>
</evidence>
<sequence>MTDEYAEFWASRAKTPETRARIRRWALLKRVFFGLAGLSSTASVTIIVVAAIREVLGEPAPWWVFLAALAVLVVSILPWCLASFRLDVARYADGEETVGTITKIVVDEDTDPEALPAYDITIAARLPIGGIHRTCRVSERTAPTPGQRVRFRHNTGDPDDLEDVLFLGFVDAPNTAQRGTMNP</sequence>
<dbReference type="AlphaFoldDB" id="A0A2U9PUB0"/>
<gene>
    <name evidence="2" type="ORF">D806_039090</name>
</gene>
<dbReference type="RefSeq" id="WP_003895374.1">
    <property type="nucleotide sequence ID" value="NZ_CP027541.1"/>
</dbReference>
<accession>A0A2U9PUB0</accession>
<feature type="transmembrane region" description="Helical" evidence="1">
    <location>
        <begin position="62"/>
        <end position="81"/>
    </location>
</feature>
<reference evidence="2 3" key="1">
    <citation type="journal article" date="2013" name="Genome Announc.">
        <title>Draft genome sequence of MKD8, a conjugal recipient Mycobacterium smegmatis strain.</title>
        <authorList>
            <person name="Gray T.A."/>
            <person name="Palumbo M.J."/>
            <person name="Derbyshire K.M."/>
        </authorList>
    </citation>
    <scope>NUCLEOTIDE SEQUENCE [LARGE SCALE GENOMIC DNA]</scope>
    <source>
        <strain evidence="2 3">MKD8</strain>
    </source>
</reference>
<keyword evidence="1" id="KW-0812">Transmembrane</keyword>
<protein>
    <submittedName>
        <fullName evidence="2">Uncharacterized protein</fullName>
    </submittedName>
</protein>
<keyword evidence="1" id="KW-0472">Membrane</keyword>
<feature type="transmembrane region" description="Helical" evidence="1">
    <location>
        <begin position="31"/>
        <end position="56"/>
    </location>
</feature>
<evidence type="ECO:0000313" key="2">
    <source>
        <dbReference type="EMBL" id="AWT54875.1"/>
    </source>
</evidence>
<organism evidence="2 3">
    <name type="scientific">Mycolicibacterium smegmatis (strain MKD8)</name>
    <name type="common">Mycobacterium smegmatis</name>
    <dbReference type="NCBI Taxonomy" id="1214915"/>
    <lineage>
        <taxon>Bacteria</taxon>
        <taxon>Bacillati</taxon>
        <taxon>Actinomycetota</taxon>
        <taxon>Actinomycetes</taxon>
        <taxon>Mycobacteriales</taxon>
        <taxon>Mycobacteriaceae</taxon>
        <taxon>Mycolicibacterium</taxon>
    </lineage>
</organism>
<proteinExistence type="predicted"/>
<name>A0A2U9PUB0_MYCSE</name>
<keyword evidence="1" id="KW-1133">Transmembrane helix</keyword>
<evidence type="ECO:0000256" key="1">
    <source>
        <dbReference type="SAM" id="Phobius"/>
    </source>
</evidence>
<dbReference type="Proteomes" id="UP000011200">
    <property type="component" value="Chromosome"/>
</dbReference>
<dbReference type="EMBL" id="CP027541">
    <property type="protein sequence ID" value="AWT54875.1"/>
    <property type="molecule type" value="Genomic_DNA"/>
</dbReference>